<feature type="region of interest" description="Disordered" evidence="2">
    <location>
        <begin position="478"/>
        <end position="528"/>
    </location>
</feature>
<dbReference type="GO" id="GO:0005634">
    <property type="term" value="C:nucleus"/>
    <property type="evidence" value="ECO:0007669"/>
    <property type="project" value="TreeGrafter"/>
</dbReference>
<evidence type="ECO:0000313" key="5">
    <source>
        <dbReference type="Proteomes" id="UP000752171"/>
    </source>
</evidence>
<feature type="compositionally biased region" description="Polar residues" evidence="2">
    <location>
        <begin position="501"/>
        <end position="528"/>
    </location>
</feature>
<proteinExistence type="predicted"/>
<keyword evidence="1" id="KW-0479">Metal-binding</keyword>
<dbReference type="PROSITE" id="PS00028">
    <property type="entry name" value="ZINC_FINGER_C2H2_1"/>
    <property type="match status" value="5"/>
</dbReference>
<feature type="domain" description="C2H2-type" evidence="3">
    <location>
        <begin position="152"/>
        <end position="179"/>
    </location>
</feature>
<feature type="domain" description="C2H2-type" evidence="3">
    <location>
        <begin position="241"/>
        <end position="264"/>
    </location>
</feature>
<sequence length="1568" mass="171359">MWDPNNAVKAEEQSVSSGKQQQQAIILQSPTENQKPSLSGETPPLGVSGQKQQKAESETEGRADEVMENSVEDQNIFQVQRTSCPPVETMSLQIRDIPNSNASCINTGETEESGMHQQDSGFSCQHCQKQFTTKQGLEQHLHASKSCNTQTFRCRYCRKSFNTQFGRRRHERRHDNSNRRMGTLIVSASSQVEGQAQVMVSSEEGEQRVVASQTITESLVPDFDGKGDSDESGERKAKASLACRYCKKAFGTHTNLRRHERRIHERHLLPRRLCRKVANCQDLPGQQPGEDEEAFTIGSKQREQEEEFMVDISSNISENLSFYIDGKIISTSAVTNCEMMEVNSGAAAAVIGLDALIISPAQITQALKIDTNDYSTTSDLCGQSSGRRRTSTPPLLPQIKTELESESILTTSSSGPTVIGTVLPQPLETIVLQKEKTIYLSPKLKQLLQNQDSSKSFALIGDGQKLCPPLPLTLVSAGTSRFKRRTSSPTSSPQHSRESGIKSTLPIQEQSSPPNKVQKTNSPNTSPAISLCKNYEMENLNIDTTGTNAIPQVLPLDCSTSGTGGRSCNQQPLDLSNAVGKRNSEVLADECVLDLSTGRKSTEADLTGSSASQTTIRRIKPNSSMLEKVLLSQYAATAVDVPPGCAAGDAATLHAPVVADLAVMAVSEPISANPGPERVVFELALPSPSTINASLHPLNAAVLQTTPPSHILSAPSSSTAVPTEILPTVPSVISIPNQELFPLCSSAQSFIPIVPTTTVEVPTDNPLPAFNVSLPDWLNSAPGSVTHALIPTTAPLSLQSPQFLTDPSVCDLAQRTLVVDSVLSPEAQIFSPSLSVNQSNITSLSFPPNVVVIEYTVALESTDAPAILQANAVHSLSDRNPPDQAKSGEILDSPQPQATAQTEQLAPELQQPGTHPDPIPQDLALGLHSSTNGGSSLENPATTVEPSPSKPNFTGNVQESQLEPVDPSNCSVNPTTETTDGSTMDDSVSEEASNLLPLCKHFMCNACDETFPSMKGLSRHIGEHSKTWPYKCEFCVQLFESDTGLLEHRSSYHGIGKIYVCRICSKEFAFLCNLEQHQRDVHPGQECSHTEVENGKLRPENHNSPIKMDTETSVYPVYPTKQDLEKTYKCDQTPKPAVKEEENGNDSDHTTEELYTTIKIMASEGVKPKGTDVRLGINQHYPSFKPPPFPYHNRTPATTTTATATNFTTHNIPQTFSTAIRCTKCGKSFDNMPELHKHILACANASDKKRYTPKKNPIPLKQFAKTQNGVLSPARGVNSRQNVSQKIGHKVKLNMHSKKKSMWVQRSRHHVGRKGLSEELDLYACPHCGKEFTYQASLKKHIVISCPMKPVCNKKSKKRKGSVTPAQENNGSIRTRVAEVIMKQRRSNQGQKIFKKAQISESASADNANLAIKAQDGKRKIIVHNFRPKRSDVLSATSAVHLSKKSKHVLMEGIQSTPQTLQKSSTLQGKSHQQPPTHRVHGGIGREIKQREVNVKLHPRTEEQFSGQRGKERTERPITRSLQQVNTTVNTVANANNRKANTITLARHPVQTDSRNISAYSEVIDSKK</sequence>
<gene>
    <name evidence="4" type="primary">PRDM2</name>
    <name evidence="4" type="ORF">AMEX_G15842</name>
</gene>
<organism evidence="4 5">
    <name type="scientific">Astyanax mexicanus</name>
    <name type="common">Blind cave fish</name>
    <name type="synonym">Astyanax fasciatus mexicanus</name>
    <dbReference type="NCBI Taxonomy" id="7994"/>
    <lineage>
        <taxon>Eukaryota</taxon>
        <taxon>Metazoa</taxon>
        <taxon>Chordata</taxon>
        <taxon>Craniata</taxon>
        <taxon>Vertebrata</taxon>
        <taxon>Euteleostomi</taxon>
        <taxon>Actinopterygii</taxon>
        <taxon>Neopterygii</taxon>
        <taxon>Teleostei</taxon>
        <taxon>Ostariophysi</taxon>
        <taxon>Characiformes</taxon>
        <taxon>Characoidei</taxon>
        <taxon>Acestrorhamphidae</taxon>
        <taxon>Acestrorhamphinae</taxon>
        <taxon>Astyanax</taxon>
    </lineage>
</organism>
<feature type="region of interest" description="Disordered" evidence="2">
    <location>
        <begin position="1"/>
        <end position="67"/>
    </location>
</feature>
<evidence type="ECO:0000256" key="2">
    <source>
        <dbReference type="SAM" id="MobiDB-lite"/>
    </source>
</evidence>
<feature type="domain" description="C2H2-type" evidence="3">
    <location>
        <begin position="1002"/>
        <end position="1029"/>
    </location>
</feature>
<accession>A0A8T2LPV3</accession>
<dbReference type="Gene3D" id="3.30.160.60">
    <property type="entry name" value="Classic Zinc Finger"/>
    <property type="match status" value="3"/>
</dbReference>
<feature type="domain" description="C2H2-type" evidence="3">
    <location>
        <begin position="1059"/>
        <end position="1087"/>
    </location>
</feature>
<evidence type="ECO:0000313" key="4">
    <source>
        <dbReference type="EMBL" id="KAG9270841.1"/>
    </source>
</evidence>
<feature type="domain" description="C2H2-type" evidence="3">
    <location>
        <begin position="1220"/>
        <end position="1249"/>
    </location>
</feature>
<feature type="compositionally biased region" description="Polar residues" evidence="2">
    <location>
        <begin position="928"/>
        <end position="961"/>
    </location>
</feature>
<feature type="domain" description="C2H2-type" evidence="3">
    <location>
        <begin position="1323"/>
        <end position="1350"/>
    </location>
</feature>
<dbReference type="GO" id="GO:0008270">
    <property type="term" value="F:zinc ion binding"/>
    <property type="evidence" value="ECO:0007669"/>
    <property type="project" value="UniProtKB-KW"/>
</dbReference>
<dbReference type="Pfam" id="PF00096">
    <property type="entry name" value="zf-C2H2"/>
    <property type="match status" value="2"/>
</dbReference>
<feature type="region of interest" description="Disordered" evidence="2">
    <location>
        <begin position="876"/>
        <end position="989"/>
    </location>
</feature>
<feature type="region of interest" description="Disordered" evidence="2">
    <location>
        <begin position="1084"/>
        <end position="1112"/>
    </location>
</feature>
<dbReference type="EMBL" id="JAICCE010000012">
    <property type="protein sequence ID" value="KAG9270841.1"/>
    <property type="molecule type" value="Genomic_DNA"/>
</dbReference>
<dbReference type="InterPro" id="IPR050331">
    <property type="entry name" value="Zinc_finger"/>
</dbReference>
<protein>
    <submittedName>
        <fullName evidence="4">PR domain zinc finger protein 2-like isoform X1</fullName>
    </submittedName>
</protein>
<dbReference type="SMART" id="SM00355">
    <property type="entry name" value="ZnF_C2H2"/>
    <property type="match status" value="8"/>
</dbReference>
<evidence type="ECO:0000259" key="3">
    <source>
        <dbReference type="PROSITE" id="PS50157"/>
    </source>
</evidence>
<keyword evidence="1" id="KW-0863">Zinc-finger</keyword>
<feature type="compositionally biased region" description="Polar residues" evidence="2">
    <location>
        <begin position="13"/>
        <end position="40"/>
    </location>
</feature>
<comment type="caution">
    <text evidence="4">The sequence shown here is derived from an EMBL/GenBank/DDBJ whole genome shotgun (WGS) entry which is preliminary data.</text>
</comment>
<dbReference type="GO" id="GO:0010468">
    <property type="term" value="P:regulation of gene expression"/>
    <property type="evidence" value="ECO:0007669"/>
    <property type="project" value="TreeGrafter"/>
</dbReference>
<dbReference type="InterPro" id="IPR036236">
    <property type="entry name" value="Znf_C2H2_sf"/>
</dbReference>
<dbReference type="PANTHER" id="PTHR16515">
    <property type="entry name" value="PR DOMAIN ZINC FINGER PROTEIN"/>
    <property type="match status" value="1"/>
</dbReference>
<feature type="compositionally biased region" description="Basic and acidic residues" evidence="2">
    <location>
        <begin position="1084"/>
        <end position="1101"/>
    </location>
</feature>
<keyword evidence="1" id="KW-0862">Zinc</keyword>
<feature type="domain" description="C2H2-type" evidence="3">
    <location>
        <begin position="122"/>
        <end position="140"/>
    </location>
</feature>
<dbReference type="InterPro" id="IPR013087">
    <property type="entry name" value="Znf_C2H2_type"/>
</dbReference>
<feature type="compositionally biased region" description="Polar residues" evidence="2">
    <location>
        <begin position="968"/>
        <end position="989"/>
    </location>
</feature>
<feature type="domain" description="C2H2-type" evidence="3">
    <location>
        <begin position="1030"/>
        <end position="1053"/>
    </location>
</feature>
<feature type="compositionally biased region" description="Basic and acidic residues" evidence="2">
    <location>
        <begin position="53"/>
        <end position="65"/>
    </location>
</feature>
<dbReference type="FunFam" id="3.30.160.60:FF:003271">
    <property type="entry name" value="PR domain-containing 2, with ZNF domain a"/>
    <property type="match status" value="1"/>
</dbReference>
<dbReference type="PROSITE" id="PS50157">
    <property type="entry name" value="ZINC_FINGER_C2H2_2"/>
    <property type="match status" value="8"/>
</dbReference>
<evidence type="ECO:0000256" key="1">
    <source>
        <dbReference type="PROSITE-ProRule" id="PRU00042"/>
    </source>
</evidence>
<name>A0A8T2LPV3_ASTMX</name>
<reference evidence="4 5" key="1">
    <citation type="submission" date="2021-07" db="EMBL/GenBank/DDBJ databases">
        <authorList>
            <person name="Imarazene B."/>
            <person name="Zahm M."/>
            <person name="Klopp C."/>
            <person name="Cabau C."/>
            <person name="Beille S."/>
            <person name="Jouanno E."/>
            <person name="Castinel A."/>
            <person name="Lluch J."/>
            <person name="Gil L."/>
            <person name="Kuchtly C."/>
            <person name="Lopez Roques C."/>
            <person name="Donnadieu C."/>
            <person name="Parrinello H."/>
            <person name="Journot L."/>
            <person name="Du K."/>
            <person name="Schartl M."/>
            <person name="Retaux S."/>
            <person name="Guiguen Y."/>
        </authorList>
    </citation>
    <scope>NUCLEOTIDE SEQUENCE [LARGE SCALE GENOMIC DNA]</scope>
    <source>
        <strain evidence="4">Pach_M1</strain>
        <tissue evidence="4">Testis</tissue>
    </source>
</reference>
<dbReference type="SUPFAM" id="SSF57667">
    <property type="entry name" value="beta-beta-alpha zinc fingers"/>
    <property type="match status" value="3"/>
</dbReference>
<dbReference type="Proteomes" id="UP000752171">
    <property type="component" value="Unassembled WGS sequence"/>
</dbReference>
<dbReference type="PANTHER" id="PTHR16515:SF37">
    <property type="entry name" value="PR DOMAIN ZINC FINGER PROTEIN 2"/>
    <property type="match status" value="1"/>
</dbReference>
<feature type="compositionally biased region" description="Polar residues" evidence="2">
    <location>
        <begin position="894"/>
        <end position="904"/>
    </location>
</feature>